<gene>
    <name evidence="1" type="ORF">LCI18_013692</name>
</gene>
<protein>
    <submittedName>
        <fullName evidence="1">Uncharacterized protein</fullName>
    </submittedName>
</protein>
<evidence type="ECO:0000313" key="2">
    <source>
        <dbReference type="Proteomes" id="UP000830768"/>
    </source>
</evidence>
<reference evidence="1" key="1">
    <citation type="submission" date="2021-11" db="EMBL/GenBank/DDBJ databases">
        <title>Fusarium solani-melongenae Genome sequencing and assembly.</title>
        <authorList>
            <person name="Xie S."/>
            <person name="Huang L."/>
            <person name="Zhang X."/>
        </authorList>
    </citation>
    <scope>NUCLEOTIDE SEQUENCE</scope>
    <source>
        <strain evidence="1">CRI 24-3</strain>
    </source>
</reference>
<accession>A0ACD3ZNS7</accession>
<name>A0ACD3ZNS7_FUSSC</name>
<keyword evidence="2" id="KW-1185">Reference proteome</keyword>
<proteinExistence type="predicted"/>
<sequence>MTFGGPLVLFIDPKFHINIGINGKIPDWPEYTIGPDLIPTFSSKPDGQCKTESAEMYITSTSFGISVGESTTKTTTTSTTATCGTIYGCDIQDSDTTVTITSATTESTAEATGVMVVWDYWGSDGTDEDYEEAAEIAQSRIDAVFGSITTTAPPSTTTAPSTTVPDTPSTTINWSSCYAGMGNVYGPTLVAGKGELEDCVCHDGAWNIFPSFSRYEEKAAIDAFCDNSLIEAGNNTWKSWNTSLSDGAQLILSAGFSNDTEGCQPEKDLKLGDYCREGFARITSCDWRKTEDETYGGRYIDNGE</sequence>
<dbReference type="Proteomes" id="UP000830768">
    <property type="component" value="Chromosome 12"/>
</dbReference>
<organism evidence="1 2">
    <name type="scientific">Fusarium solani subsp. cucurbitae</name>
    <name type="common">Neocosmosporum cucurbitae</name>
    <dbReference type="NCBI Taxonomy" id="2747967"/>
    <lineage>
        <taxon>Eukaryota</taxon>
        <taxon>Fungi</taxon>
        <taxon>Dikarya</taxon>
        <taxon>Ascomycota</taxon>
        <taxon>Pezizomycotina</taxon>
        <taxon>Sordariomycetes</taxon>
        <taxon>Hypocreomycetidae</taxon>
        <taxon>Hypocreales</taxon>
        <taxon>Nectriaceae</taxon>
        <taxon>Fusarium</taxon>
        <taxon>Fusarium solani species complex</taxon>
    </lineage>
</organism>
<evidence type="ECO:0000313" key="1">
    <source>
        <dbReference type="EMBL" id="UPL02758.1"/>
    </source>
</evidence>
<dbReference type="EMBL" id="CP090040">
    <property type="protein sequence ID" value="UPL02758.1"/>
    <property type="molecule type" value="Genomic_DNA"/>
</dbReference>